<keyword evidence="2 4" id="KW-0547">Nucleotide-binding</keyword>
<dbReference type="Gene3D" id="3.30.420.40">
    <property type="match status" value="3"/>
</dbReference>
<dbReference type="InParanoid" id="M3YM35"/>
<sequence length="567" mass="62265">TSQGPVVGIDLRTDCVGVFQHGKVEIIAQQSGKLHTTSSVIFTTTKPLISSAENQVAMNPTNTVFDVRCLVRHRFNAAAVQSDPKYWPFLVVNDAGRRKEEVSSVVLTKMKKITEARQVGADRNVLIFDLEGCTFDVSVPAIEDGISEVKSTAGDTHLAGEDFGNWMANHCKFIAKFKCKQKKNIHKNERAVCHFETAGECAAKHSLSSGTQASITLVLCVKDLTSMPFEKLNADLFHGTLGPVEKVLWDAKLDKCQINDLVLMWFYPCPKIQKLLQDFFNGKELNKSIIPDEAVAYGAAVQTTILSGGKSENVQDSLLLHVTPLSLGFETFGKIMVLIKCSTTIATIQMRTFPTYSDNQPGVLVQVYEWECALTVDNDLVSKFELTGIPPSPRDAPSVGGVIFDINANGILVSALDKSSGKEDEITSTSGKGCFSKAGTEHTVQGAKKYKAEKDKQWDKVSSKNALESYPGNMNATVEDENFRVKSTMRTDRRFFINGIFNCLDKRQTAEKELENQQKELEKVCIPILTKLYQTARHARRNACGLLEGRAPPSGAASPGPTIEEVG</sequence>
<dbReference type="GeneTree" id="ENSGT00950000183206"/>
<dbReference type="GO" id="GO:0140662">
    <property type="term" value="F:ATP-dependent protein folding chaperone"/>
    <property type="evidence" value="ECO:0007669"/>
    <property type="project" value="InterPro"/>
</dbReference>
<reference evidence="6" key="1">
    <citation type="submission" date="2024-06" db="UniProtKB">
        <authorList>
            <consortium name="Ensembl"/>
        </authorList>
    </citation>
    <scope>IDENTIFICATION</scope>
</reference>
<dbReference type="STRING" id="9669.ENSMPUP00000012392"/>
<feature type="compositionally biased region" description="Low complexity" evidence="5">
    <location>
        <begin position="551"/>
        <end position="561"/>
    </location>
</feature>
<dbReference type="InterPro" id="IPR029047">
    <property type="entry name" value="HSP70_peptide-bd_sf"/>
</dbReference>
<evidence type="ECO:0000256" key="3">
    <source>
        <dbReference type="ARBA" id="ARBA00022840"/>
    </source>
</evidence>
<dbReference type="Gene3D" id="3.90.640.10">
    <property type="entry name" value="Actin, Chain A, domain 4"/>
    <property type="match status" value="1"/>
</dbReference>
<dbReference type="Gene3D" id="1.20.1270.10">
    <property type="match status" value="1"/>
</dbReference>
<dbReference type="AlphaFoldDB" id="M3YM35"/>
<name>M3YM35_MUSPF</name>
<organism evidence="6">
    <name type="scientific">Mustela putorius furo</name>
    <name type="common">European domestic ferret</name>
    <name type="synonym">Mustela furo</name>
    <dbReference type="NCBI Taxonomy" id="9669"/>
    <lineage>
        <taxon>Eukaryota</taxon>
        <taxon>Metazoa</taxon>
        <taxon>Chordata</taxon>
        <taxon>Craniata</taxon>
        <taxon>Vertebrata</taxon>
        <taxon>Euteleostomi</taxon>
        <taxon>Mammalia</taxon>
        <taxon>Eutheria</taxon>
        <taxon>Laurasiatheria</taxon>
        <taxon>Carnivora</taxon>
        <taxon>Caniformia</taxon>
        <taxon>Musteloidea</taxon>
        <taxon>Mustelidae</taxon>
        <taxon>Mustelinae</taxon>
        <taxon>Mustela</taxon>
    </lineage>
</organism>
<dbReference type="Gene3D" id="2.60.34.10">
    <property type="entry name" value="Substrate Binding Domain Of DNAk, Chain A, domain 1"/>
    <property type="match status" value="1"/>
</dbReference>
<dbReference type="Ensembl" id="ENSMPUT00000012593.1">
    <property type="protein sequence ID" value="ENSMPUP00000012392.1"/>
    <property type="gene ID" value="ENSMPUG00000012486.1"/>
</dbReference>
<evidence type="ECO:0000256" key="2">
    <source>
        <dbReference type="ARBA" id="ARBA00022741"/>
    </source>
</evidence>
<dbReference type="SUPFAM" id="SSF100934">
    <property type="entry name" value="Heat shock protein 70kD (HSP70), C-terminal subdomain"/>
    <property type="match status" value="1"/>
</dbReference>
<dbReference type="SUPFAM" id="SSF100920">
    <property type="entry name" value="Heat shock protein 70kD (HSP70), peptide-binding domain"/>
    <property type="match status" value="1"/>
</dbReference>
<comment type="similarity">
    <text evidence="1 4">Belongs to the heat shock protein 70 family.</text>
</comment>
<dbReference type="GO" id="GO:0005524">
    <property type="term" value="F:ATP binding"/>
    <property type="evidence" value="ECO:0007669"/>
    <property type="project" value="UniProtKB-KW"/>
</dbReference>
<keyword evidence="3 4" id="KW-0067">ATP-binding</keyword>
<dbReference type="eggNOG" id="KOG0101">
    <property type="taxonomic scope" value="Eukaryota"/>
</dbReference>
<evidence type="ECO:0000256" key="1">
    <source>
        <dbReference type="ARBA" id="ARBA00007381"/>
    </source>
</evidence>
<protein>
    <submittedName>
        <fullName evidence="6">Uncharacterized protein</fullName>
    </submittedName>
</protein>
<accession>M3YM35</accession>
<proteinExistence type="inferred from homology"/>
<dbReference type="InterPro" id="IPR043129">
    <property type="entry name" value="ATPase_NBD"/>
</dbReference>
<dbReference type="SUPFAM" id="SSF53067">
    <property type="entry name" value="Actin-like ATPase domain"/>
    <property type="match status" value="2"/>
</dbReference>
<feature type="region of interest" description="Disordered" evidence="5">
    <location>
        <begin position="548"/>
        <end position="567"/>
    </location>
</feature>
<dbReference type="EMBL" id="AEYP01006013">
    <property type="status" value="NOT_ANNOTATED_CDS"/>
    <property type="molecule type" value="Genomic_DNA"/>
</dbReference>
<dbReference type="InterPro" id="IPR029048">
    <property type="entry name" value="HSP70_C_sf"/>
</dbReference>
<dbReference type="InterPro" id="IPR013126">
    <property type="entry name" value="Hsp_70_fam"/>
</dbReference>
<evidence type="ECO:0000256" key="4">
    <source>
        <dbReference type="RuleBase" id="RU003322"/>
    </source>
</evidence>
<dbReference type="PANTHER" id="PTHR19375">
    <property type="entry name" value="HEAT SHOCK PROTEIN 70KDA"/>
    <property type="match status" value="1"/>
</dbReference>
<dbReference type="PRINTS" id="PR00301">
    <property type="entry name" value="HEATSHOCK70"/>
</dbReference>
<dbReference type="Gene3D" id="3.30.30.30">
    <property type="match status" value="1"/>
</dbReference>
<dbReference type="Pfam" id="PF00012">
    <property type="entry name" value="HSP70"/>
    <property type="match status" value="2"/>
</dbReference>
<evidence type="ECO:0000256" key="5">
    <source>
        <dbReference type="SAM" id="MobiDB-lite"/>
    </source>
</evidence>
<evidence type="ECO:0000313" key="6">
    <source>
        <dbReference type="Ensembl" id="ENSMPUP00000012392.1"/>
    </source>
</evidence>
<dbReference type="HOGENOM" id="CLU_005965_3_0_1"/>